<feature type="transmembrane region" description="Helical" evidence="1">
    <location>
        <begin position="133"/>
        <end position="156"/>
    </location>
</feature>
<keyword evidence="1" id="KW-0812">Transmembrane</keyword>
<feature type="transmembrane region" description="Helical" evidence="1">
    <location>
        <begin position="217"/>
        <end position="240"/>
    </location>
</feature>
<accession>A0A284S9Q8</accession>
<name>A0A284S9Q8_ARMOS</name>
<feature type="transmembrane region" description="Helical" evidence="1">
    <location>
        <begin position="52"/>
        <end position="74"/>
    </location>
</feature>
<dbReference type="OrthoDB" id="3038148at2759"/>
<dbReference type="AlphaFoldDB" id="A0A284S9Q8"/>
<gene>
    <name evidence="2" type="ORF">ARMOST_21311</name>
</gene>
<keyword evidence="1" id="KW-1133">Transmembrane helix</keyword>
<evidence type="ECO:0000313" key="2">
    <source>
        <dbReference type="EMBL" id="SJL17750.1"/>
    </source>
</evidence>
<feature type="transmembrane region" description="Helical" evidence="1">
    <location>
        <begin position="104"/>
        <end position="126"/>
    </location>
</feature>
<feature type="transmembrane region" description="Helical" evidence="1">
    <location>
        <begin position="252"/>
        <end position="270"/>
    </location>
</feature>
<keyword evidence="3" id="KW-1185">Reference proteome</keyword>
<dbReference type="Proteomes" id="UP000219338">
    <property type="component" value="Unassembled WGS sequence"/>
</dbReference>
<protein>
    <submittedName>
        <fullName evidence="2">Uncharacterized protein</fullName>
    </submittedName>
</protein>
<proteinExistence type="predicted"/>
<dbReference type="EMBL" id="FUEG01000048">
    <property type="protein sequence ID" value="SJL17750.1"/>
    <property type="molecule type" value="Genomic_DNA"/>
</dbReference>
<organism evidence="2 3">
    <name type="scientific">Armillaria ostoyae</name>
    <name type="common">Armillaria root rot fungus</name>
    <dbReference type="NCBI Taxonomy" id="47428"/>
    <lineage>
        <taxon>Eukaryota</taxon>
        <taxon>Fungi</taxon>
        <taxon>Dikarya</taxon>
        <taxon>Basidiomycota</taxon>
        <taxon>Agaricomycotina</taxon>
        <taxon>Agaricomycetes</taxon>
        <taxon>Agaricomycetidae</taxon>
        <taxon>Agaricales</taxon>
        <taxon>Marasmiineae</taxon>
        <taxon>Physalacriaceae</taxon>
        <taxon>Armillaria</taxon>
    </lineage>
</organism>
<evidence type="ECO:0000313" key="3">
    <source>
        <dbReference type="Proteomes" id="UP000219338"/>
    </source>
</evidence>
<reference evidence="3" key="1">
    <citation type="journal article" date="2017" name="Nat. Ecol. Evol.">
        <title>Genome expansion and lineage-specific genetic innovations in the forest pathogenic fungi Armillaria.</title>
        <authorList>
            <person name="Sipos G."/>
            <person name="Prasanna A.N."/>
            <person name="Walter M.C."/>
            <person name="O'Connor E."/>
            <person name="Balint B."/>
            <person name="Krizsan K."/>
            <person name="Kiss B."/>
            <person name="Hess J."/>
            <person name="Varga T."/>
            <person name="Slot J."/>
            <person name="Riley R."/>
            <person name="Boka B."/>
            <person name="Rigling D."/>
            <person name="Barry K."/>
            <person name="Lee J."/>
            <person name="Mihaltcheva S."/>
            <person name="LaButti K."/>
            <person name="Lipzen A."/>
            <person name="Waldron R."/>
            <person name="Moloney N.M."/>
            <person name="Sperisen C."/>
            <person name="Kredics L."/>
            <person name="Vagvoelgyi C."/>
            <person name="Patrignani A."/>
            <person name="Fitzpatrick D."/>
            <person name="Nagy I."/>
            <person name="Doyle S."/>
            <person name="Anderson J.B."/>
            <person name="Grigoriev I.V."/>
            <person name="Gueldener U."/>
            <person name="Muensterkoetter M."/>
            <person name="Nagy L.G."/>
        </authorList>
    </citation>
    <scope>NUCLEOTIDE SEQUENCE [LARGE SCALE GENOMIC DNA]</scope>
    <source>
        <strain evidence="3">C18/9</strain>
    </source>
</reference>
<feature type="transmembrane region" description="Helical" evidence="1">
    <location>
        <begin position="176"/>
        <end position="196"/>
    </location>
</feature>
<evidence type="ECO:0000256" key="1">
    <source>
        <dbReference type="SAM" id="Phobius"/>
    </source>
</evidence>
<feature type="transmembrane region" description="Helical" evidence="1">
    <location>
        <begin position="18"/>
        <end position="40"/>
    </location>
</feature>
<dbReference type="OMA" id="KSEVNWT"/>
<keyword evidence="1" id="KW-0472">Membrane</keyword>
<sequence length="321" mass="35371">MSEDQASFDYLGAVLNQAILGALCHGIYTCILSLTLWTIFSNKQARSKARNFMAFIIILLYISATIFLAFNWAYVIHAYIKNGETYVTVLQALGSSLQAQTFRWVSGITSGINTDIADTIMIWRCWIVWGRRWIVVVLPMLLFLGQGVFGCFALHADLYETSNWGTTPDKSEVNWTTMYLSFSLGTTLLCTTLIIYRIVTVRRSPDGISAAARAYRGIVEILVESALLYAVSLFLFLVLIARGGAASAYPQIIYVTTTGIAPTLIVARVASGQARPNDSWQASNVSALQFGSGTENTQTDGILSTSGREIDLEHGEPNHYD</sequence>